<dbReference type="Gene3D" id="3.40.50.12160">
    <property type="entry name" value="Methylthiotransferase, N-terminal domain"/>
    <property type="match status" value="1"/>
</dbReference>
<dbReference type="InterPro" id="IPR002792">
    <property type="entry name" value="TRAM_dom"/>
</dbReference>
<dbReference type="FunFam" id="3.80.30.20:FF:000001">
    <property type="entry name" value="tRNA-2-methylthio-N(6)-dimethylallyladenosine synthase 2"/>
    <property type="match status" value="1"/>
</dbReference>
<evidence type="ECO:0000256" key="7">
    <source>
        <dbReference type="ARBA" id="ARBA00023014"/>
    </source>
</evidence>
<evidence type="ECO:0000256" key="4">
    <source>
        <dbReference type="ARBA" id="ARBA00022691"/>
    </source>
</evidence>
<evidence type="ECO:0000256" key="5">
    <source>
        <dbReference type="ARBA" id="ARBA00022723"/>
    </source>
</evidence>
<accession>A0A388SHJ6</accession>
<protein>
    <recommendedName>
        <fullName evidence="8">Ribosomal protein uS12 methylthiotransferase RimO</fullName>
        <shortName evidence="8">uS12 MTTase</shortName>
        <shortName evidence="8">uS12 methylthiotransferase</shortName>
        <ecNumber evidence="8">2.8.4.4</ecNumber>
    </recommendedName>
    <alternativeName>
        <fullName evidence="8">Ribosomal protein uS12 (aspartate-C(3))-methylthiotransferase</fullName>
    </alternativeName>
    <alternativeName>
        <fullName evidence="8">Ribosome maturation factor RimO</fullName>
    </alternativeName>
</protein>
<dbReference type="SFLD" id="SFLDG01082">
    <property type="entry name" value="B12-binding_domain_containing"/>
    <property type="match status" value="1"/>
</dbReference>
<gene>
    <name evidence="8 12" type="primary">rimO</name>
    <name evidence="12" type="ORF">MESMUL_15180</name>
</gene>
<dbReference type="EMBL" id="BGZJ01000001">
    <property type="protein sequence ID" value="GBO94164.1"/>
    <property type="molecule type" value="Genomic_DNA"/>
</dbReference>
<keyword evidence="12" id="KW-0689">Ribosomal protein</keyword>
<comment type="function">
    <text evidence="8">Catalyzes the methylthiolation of an aspartic acid residue of ribosomal protein uS12.</text>
</comment>
<dbReference type="EC" id="2.8.4.4" evidence="8"/>
<dbReference type="InterPro" id="IPR038135">
    <property type="entry name" value="Methylthiotransferase_N_sf"/>
</dbReference>
<dbReference type="InterPro" id="IPR005839">
    <property type="entry name" value="Methylthiotransferase"/>
</dbReference>
<reference evidence="12 13" key="1">
    <citation type="journal article" date="2018" name="Int. J. Syst. Evol. Microbiol.">
        <title>Mesosutterella multiformis gen. nov., sp. nov., a member of the family Sutterellaceae and Sutterella megalosphaeroides sp. nov., isolated from human faeces.</title>
        <authorList>
            <person name="Sakamoto M."/>
            <person name="Ikeyama N."/>
            <person name="Kunihiro T."/>
            <person name="Iino T."/>
            <person name="Yuki M."/>
            <person name="Ohkuma M."/>
        </authorList>
    </citation>
    <scope>NUCLEOTIDE SEQUENCE [LARGE SCALE GENOMIC DNA]</scope>
    <source>
        <strain evidence="12 13">4NBBH2</strain>
    </source>
</reference>
<feature type="binding site" evidence="8">
    <location>
        <position position="19"/>
    </location>
    <ligand>
        <name>[4Fe-4S] cluster</name>
        <dbReference type="ChEBI" id="CHEBI:49883"/>
        <label>1</label>
    </ligand>
</feature>
<evidence type="ECO:0000256" key="6">
    <source>
        <dbReference type="ARBA" id="ARBA00023004"/>
    </source>
</evidence>
<keyword evidence="6 8" id="KW-0408">Iron</keyword>
<keyword evidence="13" id="KW-1185">Reference proteome</keyword>
<dbReference type="PANTHER" id="PTHR43837">
    <property type="entry name" value="RIBOSOMAL PROTEIN S12 METHYLTHIOTRANSFERASE RIMO"/>
    <property type="match status" value="1"/>
</dbReference>
<feature type="binding site" evidence="8">
    <location>
        <position position="160"/>
    </location>
    <ligand>
        <name>[4Fe-4S] cluster</name>
        <dbReference type="ChEBI" id="CHEBI:49883"/>
        <label>2</label>
        <note>4Fe-4S-S-AdoMet</note>
    </ligand>
</feature>
<dbReference type="GO" id="GO:0051539">
    <property type="term" value="F:4 iron, 4 sulfur cluster binding"/>
    <property type="evidence" value="ECO:0007669"/>
    <property type="project" value="UniProtKB-UniRule"/>
</dbReference>
<keyword evidence="4 8" id="KW-0949">S-adenosyl-L-methionine</keyword>
<feature type="domain" description="TRAM" evidence="9">
    <location>
        <begin position="382"/>
        <end position="450"/>
    </location>
</feature>
<organism evidence="12 13">
    <name type="scientific">Mesosutterella multiformis</name>
    <dbReference type="NCBI Taxonomy" id="2259133"/>
    <lineage>
        <taxon>Bacteria</taxon>
        <taxon>Pseudomonadati</taxon>
        <taxon>Pseudomonadota</taxon>
        <taxon>Betaproteobacteria</taxon>
        <taxon>Burkholderiales</taxon>
        <taxon>Sutterellaceae</taxon>
        <taxon>Mesosutterella</taxon>
    </lineage>
</organism>
<evidence type="ECO:0000259" key="11">
    <source>
        <dbReference type="PROSITE" id="PS51918"/>
    </source>
</evidence>
<dbReference type="GO" id="GO:0046872">
    <property type="term" value="F:metal ion binding"/>
    <property type="evidence" value="ECO:0007669"/>
    <property type="project" value="UniProtKB-KW"/>
</dbReference>
<dbReference type="Gene3D" id="3.80.30.20">
    <property type="entry name" value="tm_1862 like domain"/>
    <property type="match status" value="1"/>
</dbReference>
<evidence type="ECO:0000313" key="13">
    <source>
        <dbReference type="Proteomes" id="UP000266091"/>
    </source>
</evidence>
<dbReference type="InterPro" id="IPR020612">
    <property type="entry name" value="Methylthiotransferase_CS"/>
</dbReference>
<keyword evidence="12" id="KW-0687">Ribonucleoprotein</keyword>
<dbReference type="PROSITE" id="PS51918">
    <property type="entry name" value="RADICAL_SAM"/>
    <property type="match status" value="1"/>
</dbReference>
<feature type="binding site" evidence="8">
    <location>
        <position position="163"/>
    </location>
    <ligand>
        <name>[4Fe-4S] cluster</name>
        <dbReference type="ChEBI" id="CHEBI:49883"/>
        <label>2</label>
        <note>4Fe-4S-S-AdoMet</note>
    </ligand>
</feature>
<comment type="subcellular location">
    <subcellularLocation>
        <location evidence="8">Cytoplasm</location>
    </subcellularLocation>
</comment>
<comment type="catalytic activity">
    <reaction evidence="8">
        <text>L-aspartate(89)-[ribosomal protein uS12]-hydrogen + (sulfur carrier)-SH + AH2 + 2 S-adenosyl-L-methionine = 3-methylsulfanyl-L-aspartate(89)-[ribosomal protein uS12]-hydrogen + (sulfur carrier)-H + 5'-deoxyadenosine + L-methionine + A + S-adenosyl-L-homocysteine + 2 H(+)</text>
        <dbReference type="Rhea" id="RHEA:37087"/>
        <dbReference type="Rhea" id="RHEA-COMP:10460"/>
        <dbReference type="Rhea" id="RHEA-COMP:10461"/>
        <dbReference type="Rhea" id="RHEA-COMP:14737"/>
        <dbReference type="Rhea" id="RHEA-COMP:14739"/>
        <dbReference type="ChEBI" id="CHEBI:13193"/>
        <dbReference type="ChEBI" id="CHEBI:15378"/>
        <dbReference type="ChEBI" id="CHEBI:17319"/>
        <dbReference type="ChEBI" id="CHEBI:17499"/>
        <dbReference type="ChEBI" id="CHEBI:29917"/>
        <dbReference type="ChEBI" id="CHEBI:29961"/>
        <dbReference type="ChEBI" id="CHEBI:57844"/>
        <dbReference type="ChEBI" id="CHEBI:57856"/>
        <dbReference type="ChEBI" id="CHEBI:59789"/>
        <dbReference type="ChEBI" id="CHEBI:64428"/>
        <dbReference type="ChEBI" id="CHEBI:73599"/>
        <dbReference type="EC" id="2.8.4.4"/>
    </reaction>
</comment>
<evidence type="ECO:0000256" key="3">
    <source>
        <dbReference type="ARBA" id="ARBA00022679"/>
    </source>
</evidence>
<dbReference type="NCBIfam" id="TIGR00089">
    <property type="entry name" value="MiaB/RimO family radical SAM methylthiotransferase"/>
    <property type="match status" value="1"/>
</dbReference>
<feature type="domain" description="Radical SAM core" evidence="11">
    <location>
        <begin position="142"/>
        <end position="379"/>
    </location>
</feature>
<dbReference type="HAMAP" id="MF_01865">
    <property type="entry name" value="MTTase_RimO"/>
    <property type="match status" value="1"/>
</dbReference>
<evidence type="ECO:0000256" key="2">
    <source>
        <dbReference type="ARBA" id="ARBA00022490"/>
    </source>
</evidence>
<dbReference type="OrthoDB" id="9805215at2"/>
<dbReference type="GO" id="GO:0005840">
    <property type="term" value="C:ribosome"/>
    <property type="evidence" value="ECO:0007669"/>
    <property type="project" value="UniProtKB-KW"/>
</dbReference>
<proteinExistence type="inferred from homology"/>
<feature type="domain" description="MTTase N-terminal" evidence="10">
    <location>
        <begin position="10"/>
        <end position="125"/>
    </location>
</feature>
<dbReference type="CDD" id="cd01335">
    <property type="entry name" value="Radical_SAM"/>
    <property type="match status" value="1"/>
</dbReference>
<dbReference type="Pfam" id="PF18693">
    <property type="entry name" value="TRAM_2"/>
    <property type="match status" value="1"/>
</dbReference>
<dbReference type="InterPro" id="IPR007197">
    <property type="entry name" value="rSAM"/>
</dbReference>
<comment type="caution">
    <text evidence="12">The sequence shown here is derived from an EMBL/GenBank/DDBJ whole genome shotgun (WGS) entry which is preliminary data.</text>
</comment>
<dbReference type="SUPFAM" id="SSF102114">
    <property type="entry name" value="Radical SAM enzymes"/>
    <property type="match status" value="1"/>
</dbReference>
<dbReference type="GO" id="GO:0006400">
    <property type="term" value="P:tRNA modification"/>
    <property type="evidence" value="ECO:0007669"/>
    <property type="project" value="InterPro"/>
</dbReference>
<dbReference type="SMART" id="SM00729">
    <property type="entry name" value="Elp3"/>
    <property type="match status" value="1"/>
</dbReference>
<dbReference type="Proteomes" id="UP000266091">
    <property type="component" value="Unassembled WGS sequence"/>
</dbReference>
<dbReference type="Pfam" id="PF04055">
    <property type="entry name" value="Radical_SAM"/>
    <property type="match status" value="1"/>
</dbReference>
<dbReference type="GO" id="GO:0103039">
    <property type="term" value="F:protein methylthiotransferase activity"/>
    <property type="evidence" value="ECO:0007669"/>
    <property type="project" value="UniProtKB-EC"/>
</dbReference>
<dbReference type="InterPro" id="IPR012340">
    <property type="entry name" value="NA-bd_OB-fold"/>
</dbReference>
<dbReference type="PROSITE" id="PS51257">
    <property type="entry name" value="PROKAR_LIPOPROTEIN"/>
    <property type="match status" value="1"/>
</dbReference>
<dbReference type="InterPro" id="IPR006638">
    <property type="entry name" value="Elp3/MiaA/NifB-like_rSAM"/>
</dbReference>
<keyword evidence="2 8" id="KW-0963">Cytoplasm</keyword>
<dbReference type="Pfam" id="PF00919">
    <property type="entry name" value="UPF0004"/>
    <property type="match status" value="1"/>
</dbReference>
<keyword evidence="3 8" id="KW-0808">Transferase</keyword>
<evidence type="ECO:0000256" key="1">
    <source>
        <dbReference type="ARBA" id="ARBA00022485"/>
    </source>
</evidence>
<dbReference type="InterPro" id="IPR013848">
    <property type="entry name" value="Methylthiotransferase_N"/>
</dbReference>
<dbReference type="Gene3D" id="2.40.50.140">
    <property type="entry name" value="Nucleic acid-binding proteins"/>
    <property type="match status" value="1"/>
</dbReference>
<evidence type="ECO:0000259" key="9">
    <source>
        <dbReference type="PROSITE" id="PS50926"/>
    </source>
</evidence>
<dbReference type="SFLD" id="SFLDF00274">
    <property type="entry name" value="ribosomal_protein_S12_methylth"/>
    <property type="match status" value="1"/>
</dbReference>
<comment type="similarity">
    <text evidence="8">Belongs to the methylthiotransferase family. RimO subfamily.</text>
</comment>
<keyword evidence="1 8" id="KW-0004">4Fe-4S</keyword>
<feature type="binding site" evidence="8">
    <location>
        <position position="55"/>
    </location>
    <ligand>
        <name>[4Fe-4S] cluster</name>
        <dbReference type="ChEBI" id="CHEBI:49883"/>
        <label>1</label>
    </ligand>
</feature>
<dbReference type="SFLD" id="SFLDG01061">
    <property type="entry name" value="methylthiotransferase"/>
    <property type="match status" value="1"/>
</dbReference>
<evidence type="ECO:0000256" key="8">
    <source>
        <dbReference type="HAMAP-Rule" id="MF_01865"/>
    </source>
</evidence>
<name>A0A388SHJ6_9BURK</name>
<dbReference type="AlphaFoldDB" id="A0A388SHJ6"/>
<dbReference type="PROSITE" id="PS01278">
    <property type="entry name" value="MTTASE_RADICAL"/>
    <property type="match status" value="1"/>
</dbReference>
<dbReference type="PROSITE" id="PS51449">
    <property type="entry name" value="MTTASE_N"/>
    <property type="match status" value="1"/>
</dbReference>
<keyword evidence="5 8" id="KW-0479">Metal-binding</keyword>
<dbReference type="SFLD" id="SFLDS00029">
    <property type="entry name" value="Radical_SAM"/>
    <property type="match status" value="1"/>
</dbReference>
<dbReference type="InterPro" id="IPR023404">
    <property type="entry name" value="rSAM_horseshoe"/>
</dbReference>
<dbReference type="PANTHER" id="PTHR43837:SF1">
    <property type="entry name" value="RIBOSOMAL PROTEIN US12 METHYLTHIOTRANSFERASE RIMO"/>
    <property type="match status" value="1"/>
</dbReference>
<dbReference type="InterPro" id="IPR005840">
    <property type="entry name" value="Ribosomal_uS12_MeSTrfase_RimO"/>
</dbReference>
<evidence type="ECO:0000313" key="12">
    <source>
        <dbReference type="EMBL" id="GBO94164.1"/>
    </source>
</evidence>
<feature type="binding site" evidence="8">
    <location>
        <position position="156"/>
    </location>
    <ligand>
        <name>[4Fe-4S] cluster</name>
        <dbReference type="ChEBI" id="CHEBI:49883"/>
        <label>2</label>
        <note>4Fe-4S-S-AdoMet</note>
    </ligand>
</feature>
<comment type="cofactor">
    <cofactor evidence="8">
        <name>[4Fe-4S] cluster</name>
        <dbReference type="ChEBI" id="CHEBI:49883"/>
    </cofactor>
    <text evidence="8">Binds 2 [4Fe-4S] clusters. One cluster is coordinated with 3 cysteines and an exchangeable S-adenosyl-L-methionine.</text>
</comment>
<sequence>MLNETPRRIPTIGFVSLGCAKALVDSERVITELRSEGYSIVDNYRDSDLVIVNTCGFINEAIEESLGAIAEATRENGRVIVMGCLGGKKDADGTNFVMKRNPAVLGVLGPEEEKDVVKLVHQHLPAPHAPYLDLVPGGGVRLTPQHYAYLKISEGCNNHCTFCIIPQLRGKLHSRSMDSIMREAWSLKEDGVKEIMVIAEDTSAYGSDLGYKLAFAGGRPVHTRLEDLCVELGRLGLWIRLHYVYPYPMVDRIIPLMAEGKILPYLDIPLQHADPDVLRRMARPAHAEKTLERIRKWREICPDLTIRSSFVVGFPGETEEEFQHLLDFIREAELDRVGCFTYSPVDGAKANDFPDAVPDDVKEDRRRRFMEVQAEVSAAKLKRRIGNVETVLIDEPEDEDGVAVGRTAHEAPEVDGVVYVTVTRPVKPGEFVRAKIVRTEEHDLVALQVEE</sequence>
<dbReference type="RefSeq" id="WP_116270410.1">
    <property type="nucleotide sequence ID" value="NZ_BGZJ01000001.1"/>
</dbReference>
<dbReference type="InterPro" id="IPR058240">
    <property type="entry name" value="rSAM_sf"/>
</dbReference>
<accession>A0A401LMC9</accession>
<dbReference type="GO" id="GO:0005829">
    <property type="term" value="C:cytosol"/>
    <property type="evidence" value="ECO:0007669"/>
    <property type="project" value="TreeGrafter"/>
</dbReference>
<feature type="binding site" evidence="8">
    <location>
        <position position="84"/>
    </location>
    <ligand>
        <name>[4Fe-4S] cluster</name>
        <dbReference type="ChEBI" id="CHEBI:49883"/>
        <label>1</label>
    </ligand>
</feature>
<evidence type="ECO:0000259" key="10">
    <source>
        <dbReference type="PROSITE" id="PS51449"/>
    </source>
</evidence>
<dbReference type="PROSITE" id="PS50926">
    <property type="entry name" value="TRAM"/>
    <property type="match status" value="1"/>
</dbReference>
<dbReference type="GO" id="GO:0035599">
    <property type="term" value="F:aspartic acid methylthiotransferase activity"/>
    <property type="evidence" value="ECO:0007669"/>
    <property type="project" value="TreeGrafter"/>
</dbReference>
<keyword evidence="7 8" id="KW-0411">Iron-sulfur</keyword>
<dbReference type="NCBIfam" id="TIGR01125">
    <property type="entry name" value="30S ribosomal protein S12 methylthiotransferase RimO"/>
    <property type="match status" value="1"/>
</dbReference>